<evidence type="ECO:0000313" key="1">
    <source>
        <dbReference type="EMBL" id="MFD1463861.1"/>
    </source>
</evidence>
<sequence>MNRLEALEHFHKIYAEEVLRQKIHHVASLYEQRKEELIFSFIQSFQWICQQANHMEESKARIGYITYSMRRTYLVDRNYNYIIEAYDKSWFFDPGPCQGVYDAGWAFSFWGELVDELSQLRKPYMNKVIQPDVERFALQAAEEFHQYILQLAKDAIGQAVQTPEFKVLSCEDDLEVRIGEYKGISKVVYSAADGILHDSTG</sequence>
<keyword evidence="2" id="KW-1185">Reference proteome</keyword>
<protein>
    <submittedName>
        <fullName evidence="1">Uncharacterized protein</fullName>
    </submittedName>
</protein>
<organism evidence="1 2">
    <name type="scientific">Paenibacillus farraposensis</name>
    <dbReference type="NCBI Taxonomy" id="2807095"/>
    <lineage>
        <taxon>Bacteria</taxon>
        <taxon>Bacillati</taxon>
        <taxon>Bacillota</taxon>
        <taxon>Bacilli</taxon>
        <taxon>Bacillales</taxon>
        <taxon>Paenibacillaceae</taxon>
        <taxon>Paenibacillus</taxon>
    </lineage>
</organism>
<dbReference type="RefSeq" id="WP_229522683.1">
    <property type="nucleotide sequence ID" value="NZ_JAFFQR010000006.1"/>
</dbReference>
<reference evidence="2" key="1">
    <citation type="journal article" date="2019" name="Int. J. Syst. Evol. Microbiol.">
        <title>The Global Catalogue of Microorganisms (GCM) 10K type strain sequencing project: providing services to taxonomists for standard genome sequencing and annotation.</title>
        <authorList>
            <consortium name="The Broad Institute Genomics Platform"/>
            <consortium name="The Broad Institute Genome Sequencing Center for Infectious Disease"/>
            <person name="Wu L."/>
            <person name="Ma J."/>
        </authorList>
    </citation>
    <scope>NUCLEOTIDE SEQUENCE [LARGE SCALE GENOMIC DNA]</scope>
    <source>
        <strain evidence="2">CCM 9147</strain>
    </source>
</reference>
<dbReference type="Proteomes" id="UP001597340">
    <property type="component" value="Unassembled WGS sequence"/>
</dbReference>
<name>A0ABW4DJ57_9BACL</name>
<evidence type="ECO:0000313" key="2">
    <source>
        <dbReference type="Proteomes" id="UP001597340"/>
    </source>
</evidence>
<accession>A0ABW4DJ57</accession>
<proteinExistence type="predicted"/>
<dbReference type="EMBL" id="JBHTNZ010000046">
    <property type="protein sequence ID" value="MFD1463861.1"/>
    <property type="molecule type" value="Genomic_DNA"/>
</dbReference>
<comment type="caution">
    <text evidence="1">The sequence shown here is derived from an EMBL/GenBank/DDBJ whole genome shotgun (WGS) entry which is preliminary data.</text>
</comment>
<gene>
    <name evidence="1" type="ORF">ACFQ5D_21455</name>
</gene>